<dbReference type="Gene3D" id="3.40.630.30">
    <property type="match status" value="1"/>
</dbReference>
<dbReference type="EMBL" id="CP002339">
    <property type="protein sequence ID" value="AEF02266.1"/>
    <property type="molecule type" value="Genomic_DNA"/>
</dbReference>
<name>F5ZC28_ALTNA</name>
<evidence type="ECO:0000313" key="2">
    <source>
        <dbReference type="EMBL" id="AEF02266.1"/>
    </source>
</evidence>
<dbReference type="SUPFAM" id="SSF55729">
    <property type="entry name" value="Acyl-CoA N-acyltransferases (Nat)"/>
    <property type="match status" value="1"/>
</dbReference>
<dbReference type="OrthoDB" id="9808976at2"/>
<dbReference type="Proteomes" id="UP000000683">
    <property type="component" value="Chromosome"/>
</dbReference>
<dbReference type="KEGG" id="alt:ambt_03580"/>
<reference evidence="2 3" key="1">
    <citation type="journal article" date="2011" name="J. Bacteriol.">
        <title>Complete genome sequence of the polycyclic aromatic hydrocarbon-degrading bacterium Alteromonas sp. strain SN2.</title>
        <authorList>
            <person name="Jin H.M."/>
            <person name="Jeong H."/>
            <person name="Moon E.J."/>
            <person name="Math R.K."/>
            <person name="Lee K."/>
            <person name="Kim H.J."/>
            <person name="Jeon C.O."/>
            <person name="Oh T.K."/>
            <person name="Kim J.F."/>
        </authorList>
    </citation>
    <scope>NUCLEOTIDE SEQUENCE [LARGE SCALE GENOMIC DNA]</scope>
    <source>
        <strain evidence="3">JCM 17741 / KACC 18427 / KCTC 11700BP / SN2</strain>
    </source>
</reference>
<dbReference type="Pfam" id="PF13480">
    <property type="entry name" value="Acetyltransf_6"/>
    <property type="match status" value="1"/>
</dbReference>
<organism evidence="2 3">
    <name type="scientific">Alteromonas naphthalenivorans</name>
    <dbReference type="NCBI Taxonomy" id="715451"/>
    <lineage>
        <taxon>Bacteria</taxon>
        <taxon>Pseudomonadati</taxon>
        <taxon>Pseudomonadota</taxon>
        <taxon>Gammaproteobacteria</taxon>
        <taxon>Alteromonadales</taxon>
        <taxon>Alteromonadaceae</taxon>
        <taxon>Alteromonas/Salinimonas group</taxon>
        <taxon>Alteromonas</taxon>
    </lineage>
</organism>
<protein>
    <submittedName>
        <fullName evidence="2">Cellulose biosynthesis protein CelD</fullName>
    </submittedName>
</protein>
<dbReference type="RefSeq" id="WP_013783208.1">
    <property type="nucleotide sequence ID" value="NC_015554.1"/>
</dbReference>
<gene>
    <name evidence="2" type="ordered locus">ambt_03580</name>
</gene>
<dbReference type="InterPro" id="IPR016181">
    <property type="entry name" value="Acyl_CoA_acyltransferase"/>
</dbReference>
<evidence type="ECO:0000313" key="3">
    <source>
        <dbReference type="Proteomes" id="UP000000683"/>
    </source>
</evidence>
<dbReference type="eggNOG" id="COG5653">
    <property type="taxonomic scope" value="Bacteria"/>
</dbReference>
<keyword evidence="3" id="KW-1185">Reference proteome</keyword>
<feature type="domain" description="BioF2-like acetyltransferase" evidence="1">
    <location>
        <begin position="173"/>
        <end position="318"/>
    </location>
</feature>
<evidence type="ECO:0000259" key="1">
    <source>
        <dbReference type="Pfam" id="PF13480"/>
    </source>
</evidence>
<sequence length="358" mass="42115">MNHSQSMYVIENLEELKKFKKNWLSLYSKAHVKNIFNSYEWVSIWAENYKRHIEQLFIITFEIRSELVAIIPLYIRKGDKSKLWYVGSGEPLDAESCSEGHDILCLTDEIRPNISLLRAVFSEYKIKNIMLTNIRQHSLLLKWIELERFKFIKNKIGFRFYSPTLPHDDKLAKKTVRGRRNADKLNLVIRRVETVGDLEKVFPSLVRLNSERWKEKGDKAIFENHTFRHFHYSLTRALLISDKLSMVLIEDKDEIIAVNYSIISGEDLIFYQNGVNIKYKPNISPGLILHHYQYCIAQSMKLDSYDFMTSADPNNYKKNITSHSEIIYELDVFLNINSYALSKAKSLSKHFFKRIISA</sequence>
<dbReference type="AlphaFoldDB" id="F5ZC28"/>
<dbReference type="HOGENOM" id="CLU_737139_0_0_6"/>
<proteinExistence type="predicted"/>
<accession>F5ZC28</accession>
<dbReference type="InterPro" id="IPR038740">
    <property type="entry name" value="BioF2-like_GNAT_dom"/>
</dbReference>